<dbReference type="EMBL" id="ANAH02000007">
    <property type="protein sequence ID" value="EPX62628.1"/>
    <property type="molecule type" value="Genomic_DNA"/>
</dbReference>
<reference evidence="2" key="1">
    <citation type="submission" date="2013-05" db="EMBL/GenBank/DDBJ databases">
        <title>Genome assembly of Cystobacter fuscus DSM 2262.</title>
        <authorList>
            <person name="Sharma G."/>
            <person name="Khatri I."/>
            <person name="Kaur C."/>
            <person name="Mayilraj S."/>
            <person name="Subramanian S."/>
        </authorList>
    </citation>
    <scope>NUCLEOTIDE SEQUENCE [LARGE SCALE GENOMIC DNA]</scope>
    <source>
        <strain evidence="2">DSM 2262</strain>
    </source>
</reference>
<dbReference type="AlphaFoldDB" id="S9R177"/>
<dbReference type="PANTHER" id="PTHR48050">
    <property type="entry name" value="STEROL 3-BETA-GLUCOSYLTRANSFERASE"/>
    <property type="match status" value="1"/>
</dbReference>
<dbReference type="InterPro" id="IPR050426">
    <property type="entry name" value="Glycosyltransferase_28"/>
</dbReference>
<evidence type="ECO:0000313" key="2">
    <source>
        <dbReference type="EMBL" id="EPX62628.1"/>
    </source>
</evidence>
<protein>
    <recommendedName>
        <fullName evidence="1">Glycosyltransferase family 28 N-terminal domain-containing protein</fullName>
    </recommendedName>
</protein>
<dbReference type="GO" id="GO:1901137">
    <property type="term" value="P:carbohydrate derivative biosynthetic process"/>
    <property type="evidence" value="ECO:0007669"/>
    <property type="project" value="UniProtKB-ARBA"/>
</dbReference>
<dbReference type="Gene3D" id="3.40.50.2000">
    <property type="entry name" value="Glycogen Phosphorylase B"/>
    <property type="match status" value="1"/>
</dbReference>
<evidence type="ECO:0000313" key="3">
    <source>
        <dbReference type="Proteomes" id="UP000011682"/>
    </source>
</evidence>
<dbReference type="PANTHER" id="PTHR48050:SF13">
    <property type="entry name" value="STEROL 3-BETA-GLUCOSYLTRANSFERASE UGT80A2"/>
    <property type="match status" value="1"/>
</dbReference>
<gene>
    <name evidence="2" type="ORF">D187_008816</name>
</gene>
<organism evidence="2 3">
    <name type="scientific">Cystobacter fuscus (strain ATCC 25194 / DSM 2262 / NBRC 100088 / M29)</name>
    <dbReference type="NCBI Taxonomy" id="1242864"/>
    <lineage>
        <taxon>Bacteria</taxon>
        <taxon>Pseudomonadati</taxon>
        <taxon>Myxococcota</taxon>
        <taxon>Myxococcia</taxon>
        <taxon>Myxococcales</taxon>
        <taxon>Cystobacterineae</taxon>
        <taxon>Archangiaceae</taxon>
        <taxon>Cystobacter</taxon>
    </lineage>
</organism>
<evidence type="ECO:0000259" key="1">
    <source>
        <dbReference type="Pfam" id="PF03033"/>
    </source>
</evidence>
<keyword evidence="3" id="KW-1185">Reference proteome</keyword>
<proteinExistence type="predicted"/>
<dbReference type="Pfam" id="PF03033">
    <property type="entry name" value="Glyco_transf_28"/>
    <property type="match status" value="1"/>
</dbReference>
<dbReference type="Proteomes" id="UP000011682">
    <property type="component" value="Unassembled WGS sequence"/>
</dbReference>
<sequence length="61" mass="6473">MLRAMKILVSANGSRGDVQPMLALALALRERGHEPVLAATPAFASEARAFDLPFVPVGIDI</sequence>
<accession>S9R177</accession>
<name>S9R177_CYSF2</name>
<feature type="domain" description="Glycosyltransferase family 28 N-terminal" evidence="1">
    <location>
        <begin position="7"/>
        <end position="60"/>
    </location>
</feature>
<dbReference type="InterPro" id="IPR004276">
    <property type="entry name" value="GlycoTrans_28_N"/>
</dbReference>
<comment type="caution">
    <text evidence="2">The sequence shown here is derived from an EMBL/GenBank/DDBJ whole genome shotgun (WGS) entry which is preliminary data.</text>
</comment>
<dbReference type="SUPFAM" id="SSF53756">
    <property type="entry name" value="UDP-Glycosyltransferase/glycogen phosphorylase"/>
    <property type="match status" value="1"/>
</dbReference>
<dbReference type="GO" id="GO:0005975">
    <property type="term" value="P:carbohydrate metabolic process"/>
    <property type="evidence" value="ECO:0007669"/>
    <property type="project" value="InterPro"/>
</dbReference>
<dbReference type="eggNOG" id="COG1819">
    <property type="taxonomic scope" value="Bacteria"/>
</dbReference>
<dbReference type="GO" id="GO:0016758">
    <property type="term" value="F:hexosyltransferase activity"/>
    <property type="evidence" value="ECO:0007669"/>
    <property type="project" value="InterPro"/>
</dbReference>